<reference evidence="1" key="1">
    <citation type="journal article" date="2022" name="bioRxiv">
        <title>Sequencing and chromosome-scale assembly of the giantPleurodeles waltlgenome.</title>
        <authorList>
            <person name="Brown T."/>
            <person name="Elewa A."/>
            <person name="Iarovenko S."/>
            <person name="Subramanian E."/>
            <person name="Araus A.J."/>
            <person name="Petzold A."/>
            <person name="Susuki M."/>
            <person name="Suzuki K.-i.T."/>
            <person name="Hayashi T."/>
            <person name="Toyoda A."/>
            <person name="Oliveira C."/>
            <person name="Osipova E."/>
            <person name="Leigh N.D."/>
            <person name="Simon A."/>
            <person name="Yun M.H."/>
        </authorList>
    </citation>
    <scope>NUCLEOTIDE SEQUENCE</scope>
    <source>
        <strain evidence="1">20211129_DDA</strain>
        <tissue evidence="1">Liver</tissue>
    </source>
</reference>
<proteinExistence type="predicted"/>
<evidence type="ECO:0000313" key="1">
    <source>
        <dbReference type="EMBL" id="KAJ1169780.1"/>
    </source>
</evidence>
<sequence>MKKDKVLPAAKQSMMDKYAQIGDSACALVAGGSVVNVLYNAVLLEAITQSQDMLDTKIGAVGSDVILLCQDLRRAMEWITEARDEGLRSLQMVVTKELAAWV</sequence>
<dbReference type="Proteomes" id="UP001066276">
    <property type="component" value="Chromosome 4_1"/>
</dbReference>
<comment type="caution">
    <text evidence="1">The sequence shown here is derived from an EMBL/GenBank/DDBJ whole genome shotgun (WGS) entry which is preliminary data.</text>
</comment>
<dbReference type="EMBL" id="JANPWB010000007">
    <property type="protein sequence ID" value="KAJ1169780.1"/>
    <property type="molecule type" value="Genomic_DNA"/>
</dbReference>
<protein>
    <submittedName>
        <fullName evidence="1">Uncharacterized protein</fullName>
    </submittedName>
</protein>
<evidence type="ECO:0000313" key="2">
    <source>
        <dbReference type="Proteomes" id="UP001066276"/>
    </source>
</evidence>
<organism evidence="1 2">
    <name type="scientific">Pleurodeles waltl</name>
    <name type="common">Iberian ribbed newt</name>
    <dbReference type="NCBI Taxonomy" id="8319"/>
    <lineage>
        <taxon>Eukaryota</taxon>
        <taxon>Metazoa</taxon>
        <taxon>Chordata</taxon>
        <taxon>Craniata</taxon>
        <taxon>Vertebrata</taxon>
        <taxon>Euteleostomi</taxon>
        <taxon>Amphibia</taxon>
        <taxon>Batrachia</taxon>
        <taxon>Caudata</taxon>
        <taxon>Salamandroidea</taxon>
        <taxon>Salamandridae</taxon>
        <taxon>Pleurodelinae</taxon>
        <taxon>Pleurodeles</taxon>
    </lineage>
</organism>
<gene>
    <name evidence="1" type="ORF">NDU88_001671</name>
</gene>
<name>A0AAV7SZV1_PLEWA</name>
<accession>A0AAV7SZV1</accession>
<dbReference type="AlphaFoldDB" id="A0AAV7SZV1"/>
<keyword evidence="2" id="KW-1185">Reference proteome</keyword>